<dbReference type="PROSITE" id="PS50110">
    <property type="entry name" value="RESPONSE_REGULATORY"/>
    <property type="match status" value="1"/>
</dbReference>
<gene>
    <name evidence="4" type="ordered locus">Cyagr_0373</name>
</gene>
<sequence length="408" mass="45381">MTRLLLIDDDRVLQRILQTRLSQQGLEVLLAASGDEGLAMARHHQPQIILCDWCMPGMDGLEVCRRLKSDADLAAIFFILLTSKGEVGDRVSGLDAGADDFLIKPVDPAELMARVRAAMRLFDSNQQLRALSLDLAKQKARLEEELSKAADYVRSILPAPLTGEVEIASLFLPSSQLGGDCFDFYWLDDDHLVMYILDVSGHGLASALPSISVHNLLRTKAPSRLSHPGADSPHRRQSDTFLEQPAVVMRVLNQLFQMDSQNGQYFTMWYGVFDRPNRRLNYASAGHPPALLRSLSRHGEGAIQELKAPGMPIGLFPEASYQSRECGIGADDELYLLTDGLFEIPLNDNRMWDYHQFLSLLNDQPFDPTADLNRLVTAIRMATGQKSFPDDASMIRLRFRASPSASGV</sequence>
<keyword evidence="2" id="KW-0597">Phosphoprotein</keyword>
<dbReference type="AlphaFoldDB" id="K9P2F8"/>
<dbReference type="GO" id="GO:0016791">
    <property type="term" value="F:phosphatase activity"/>
    <property type="evidence" value="ECO:0007669"/>
    <property type="project" value="TreeGrafter"/>
</dbReference>
<dbReference type="STRING" id="292564.Cyagr_0373"/>
<evidence type="ECO:0000256" key="2">
    <source>
        <dbReference type="PROSITE-ProRule" id="PRU00169"/>
    </source>
</evidence>
<reference evidence="5" key="1">
    <citation type="journal article" date="2013" name="Proc. Natl. Acad. Sci. U.S.A.">
        <title>Improving the coverage of the cyanobacterial phylum using diversity-driven genome sequencing.</title>
        <authorList>
            <person name="Shih P.M."/>
            <person name="Wu D."/>
            <person name="Latifi A."/>
            <person name="Axen S.D."/>
            <person name="Fewer D.P."/>
            <person name="Talla E."/>
            <person name="Calteau A."/>
            <person name="Cai F."/>
            <person name="Tandeau de Marsac N."/>
            <person name="Rippka R."/>
            <person name="Herdman M."/>
            <person name="Sivonen K."/>
            <person name="Coursin T."/>
            <person name="Laurent T."/>
            <person name="Goodwin L."/>
            <person name="Nolan M."/>
            <person name="Davenport K.W."/>
            <person name="Han C.S."/>
            <person name="Rubin E.M."/>
            <person name="Eisen J.A."/>
            <person name="Woyke T."/>
            <person name="Gugger M."/>
            <person name="Kerfeld C.A."/>
        </authorList>
    </citation>
    <scope>NUCLEOTIDE SEQUENCE [LARGE SCALE GENOMIC DNA]</scope>
    <source>
        <strain evidence="5">ATCC 27147 / PCC 6307</strain>
    </source>
</reference>
<dbReference type="Gene3D" id="3.40.50.2300">
    <property type="match status" value="1"/>
</dbReference>
<dbReference type="PANTHER" id="PTHR43156">
    <property type="entry name" value="STAGE II SPORULATION PROTEIN E-RELATED"/>
    <property type="match status" value="1"/>
</dbReference>
<organism evidence="4 5">
    <name type="scientific">Cyanobium gracile (strain ATCC 27147 / PCC 6307)</name>
    <dbReference type="NCBI Taxonomy" id="292564"/>
    <lineage>
        <taxon>Bacteria</taxon>
        <taxon>Bacillati</taxon>
        <taxon>Cyanobacteriota</taxon>
        <taxon>Cyanophyceae</taxon>
        <taxon>Synechococcales</taxon>
        <taxon>Prochlorococcaceae</taxon>
        <taxon>Cyanobium</taxon>
    </lineage>
</organism>
<dbReference type="InterPro" id="IPR052016">
    <property type="entry name" value="Bact_Sigma-Reg"/>
</dbReference>
<evidence type="ECO:0000259" key="3">
    <source>
        <dbReference type="PROSITE" id="PS50110"/>
    </source>
</evidence>
<dbReference type="InterPro" id="IPR036457">
    <property type="entry name" value="PPM-type-like_dom_sf"/>
</dbReference>
<dbReference type="SUPFAM" id="SSF52172">
    <property type="entry name" value="CheY-like"/>
    <property type="match status" value="1"/>
</dbReference>
<dbReference type="InterPro" id="IPR011006">
    <property type="entry name" value="CheY-like_superfamily"/>
</dbReference>
<dbReference type="InterPro" id="IPR001932">
    <property type="entry name" value="PPM-type_phosphatase-like_dom"/>
</dbReference>
<dbReference type="eggNOG" id="COG0745">
    <property type="taxonomic scope" value="Bacteria"/>
</dbReference>
<dbReference type="Proteomes" id="UP000010388">
    <property type="component" value="Chromosome"/>
</dbReference>
<feature type="domain" description="Response regulatory" evidence="3">
    <location>
        <begin position="3"/>
        <end position="119"/>
    </location>
</feature>
<dbReference type="RefSeq" id="WP_015108023.1">
    <property type="nucleotide sequence ID" value="NC_019675.1"/>
</dbReference>
<accession>K9P2F8</accession>
<dbReference type="GO" id="GO:0000160">
    <property type="term" value="P:phosphorelay signal transduction system"/>
    <property type="evidence" value="ECO:0007669"/>
    <property type="project" value="InterPro"/>
</dbReference>
<protein>
    <submittedName>
        <fullName evidence="4">Serine phosphatase RsbU, regulator of sigma subunit</fullName>
    </submittedName>
</protein>
<dbReference type="Pfam" id="PF07228">
    <property type="entry name" value="SpoIIE"/>
    <property type="match status" value="1"/>
</dbReference>
<dbReference type="Pfam" id="PF00072">
    <property type="entry name" value="Response_reg"/>
    <property type="match status" value="1"/>
</dbReference>
<dbReference type="PATRIC" id="fig|292564.3.peg.332"/>
<dbReference type="KEGG" id="cgc:Cyagr_0373"/>
<dbReference type="EMBL" id="CP003495">
    <property type="protein sequence ID" value="AFY27567.1"/>
    <property type="molecule type" value="Genomic_DNA"/>
</dbReference>
<dbReference type="InterPro" id="IPR001789">
    <property type="entry name" value="Sig_transdc_resp-reg_receiver"/>
</dbReference>
<dbReference type="SMART" id="SM00448">
    <property type="entry name" value="REC"/>
    <property type="match status" value="1"/>
</dbReference>
<dbReference type="eggNOG" id="COG2208">
    <property type="taxonomic scope" value="Bacteria"/>
</dbReference>
<dbReference type="CDD" id="cd17574">
    <property type="entry name" value="REC_OmpR"/>
    <property type="match status" value="1"/>
</dbReference>
<evidence type="ECO:0000313" key="5">
    <source>
        <dbReference type="Proteomes" id="UP000010388"/>
    </source>
</evidence>
<proteinExistence type="predicted"/>
<dbReference type="Gene3D" id="3.60.40.10">
    <property type="entry name" value="PPM-type phosphatase domain"/>
    <property type="match status" value="1"/>
</dbReference>
<dbReference type="OrthoDB" id="9763484at2"/>
<feature type="modified residue" description="4-aspartylphosphate" evidence="2">
    <location>
        <position position="52"/>
    </location>
</feature>
<dbReference type="SMART" id="SM00331">
    <property type="entry name" value="PP2C_SIG"/>
    <property type="match status" value="1"/>
</dbReference>
<evidence type="ECO:0000256" key="1">
    <source>
        <dbReference type="ARBA" id="ARBA00022801"/>
    </source>
</evidence>
<evidence type="ECO:0000313" key="4">
    <source>
        <dbReference type="EMBL" id="AFY27567.1"/>
    </source>
</evidence>
<dbReference type="PANTHER" id="PTHR43156:SF2">
    <property type="entry name" value="STAGE II SPORULATION PROTEIN E"/>
    <property type="match status" value="1"/>
</dbReference>
<dbReference type="HOGENOM" id="CLU_000445_43_7_3"/>
<keyword evidence="1" id="KW-0378">Hydrolase</keyword>
<name>K9P2F8_CYAGP</name>